<reference evidence="2" key="2">
    <citation type="journal article" date="2015" name="Data Brief">
        <title>Shoot transcriptome of the giant reed, Arundo donax.</title>
        <authorList>
            <person name="Barrero R.A."/>
            <person name="Guerrero F.D."/>
            <person name="Moolhuijzen P."/>
            <person name="Goolsby J.A."/>
            <person name="Tidwell J."/>
            <person name="Bellgard S.E."/>
            <person name="Bellgard M.I."/>
        </authorList>
    </citation>
    <scope>NUCLEOTIDE SEQUENCE</scope>
    <source>
        <tissue evidence="2">Shoot tissue taken approximately 20 cm above the soil surface</tissue>
    </source>
</reference>
<evidence type="ECO:0000256" key="1">
    <source>
        <dbReference type="SAM" id="MobiDB-lite"/>
    </source>
</evidence>
<protein>
    <submittedName>
        <fullName evidence="2">Uncharacterized protein</fullName>
    </submittedName>
</protein>
<feature type="compositionally biased region" description="Basic and acidic residues" evidence="1">
    <location>
        <begin position="42"/>
        <end position="55"/>
    </location>
</feature>
<accession>A0A0A8XVS5</accession>
<feature type="region of interest" description="Disordered" evidence="1">
    <location>
        <begin position="40"/>
        <end position="64"/>
    </location>
</feature>
<dbReference type="AlphaFoldDB" id="A0A0A8XVS5"/>
<reference evidence="2" key="1">
    <citation type="submission" date="2014-09" db="EMBL/GenBank/DDBJ databases">
        <authorList>
            <person name="Magalhaes I.L.F."/>
            <person name="Oliveira U."/>
            <person name="Santos F.R."/>
            <person name="Vidigal T.H.D.A."/>
            <person name="Brescovit A.D."/>
            <person name="Santos A.J."/>
        </authorList>
    </citation>
    <scope>NUCLEOTIDE SEQUENCE</scope>
    <source>
        <tissue evidence="2">Shoot tissue taken approximately 20 cm above the soil surface</tissue>
    </source>
</reference>
<sequence>MPTETPESFGANAEIATASVQAFSPCFLPRQETSPATLVEAEGERGEKTLRRCESPAKSAPRTA</sequence>
<evidence type="ECO:0000313" key="2">
    <source>
        <dbReference type="EMBL" id="JAD17971.1"/>
    </source>
</evidence>
<dbReference type="EMBL" id="GBRH01279924">
    <property type="protein sequence ID" value="JAD17971.1"/>
    <property type="molecule type" value="Transcribed_RNA"/>
</dbReference>
<proteinExistence type="predicted"/>
<name>A0A0A8XVS5_ARUDO</name>
<organism evidence="2">
    <name type="scientific">Arundo donax</name>
    <name type="common">Giant reed</name>
    <name type="synonym">Donax arundinaceus</name>
    <dbReference type="NCBI Taxonomy" id="35708"/>
    <lineage>
        <taxon>Eukaryota</taxon>
        <taxon>Viridiplantae</taxon>
        <taxon>Streptophyta</taxon>
        <taxon>Embryophyta</taxon>
        <taxon>Tracheophyta</taxon>
        <taxon>Spermatophyta</taxon>
        <taxon>Magnoliopsida</taxon>
        <taxon>Liliopsida</taxon>
        <taxon>Poales</taxon>
        <taxon>Poaceae</taxon>
        <taxon>PACMAD clade</taxon>
        <taxon>Arundinoideae</taxon>
        <taxon>Arundineae</taxon>
        <taxon>Arundo</taxon>
    </lineage>
</organism>